<dbReference type="Proteomes" id="UP000321717">
    <property type="component" value="Unassembled WGS sequence"/>
</dbReference>
<feature type="signal peptide" evidence="1">
    <location>
        <begin position="1"/>
        <end position="27"/>
    </location>
</feature>
<sequence>MSGGAWMLIKYALTALAILVLAGTATAEPTGSYNVVGRNPDTDENYTGTVEVSRHGETYVVVWNIGGKESIGTGIGARFAGDRFEMGPASDDDTAISVGYVAEDNFGIAMYFEQSDGSWQGVWSYGGSEKVTGEIWTRQ</sequence>
<evidence type="ECO:0008006" key="4">
    <source>
        <dbReference type="Google" id="ProtNLM"/>
    </source>
</evidence>
<name>A0A512HHY8_9HYPH</name>
<dbReference type="EMBL" id="BJZP01000007">
    <property type="protein sequence ID" value="GEO85055.1"/>
    <property type="molecule type" value="Genomic_DNA"/>
</dbReference>
<proteinExistence type="predicted"/>
<accession>A0A512HHY8</accession>
<feature type="chain" id="PRO_5021748461" description="Fibronectin-binding protein" evidence="1">
    <location>
        <begin position="28"/>
        <end position="139"/>
    </location>
</feature>
<organism evidence="2 3">
    <name type="scientific">Ciceribacter naphthalenivorans</name>
    <dbReference type="NCBI Taxonomy" id="1118451"/>
    <lineage>
        <taxon>Bacteria</taxon>
        <taxon>Pseudomonadati</taxon>
        <taxon>Pseudomonadota</taxon>
        <taxon>Alphaproteobacteria</taxon>
        <taxon>Hyphomicrobiales</taxon>
        <taxon>Rhizobiaceae</taxon>
        <taxon>Ciceribacter</taxon>
    </lineage>
</organism>
<dbReference type="AlphaFoldDB" id="A0A512HHY8"/>
<keyword evidence="1" id="KW-0732">Signal</keyword>
<comment type="caution">
    <text evidence="2">The sequence shown here is derived from an EMBL/GenBank/DDBJ whole genome shotgun (WGS) entry which is preliminary data.</text>
</comment>
<keyword evidence="3" id="KW-1185">Reference proteome</keyword>
<protein>
    <recommendedName>
        <fullName evidence="4">Fibronectin-binding protein</fullName>
    </recommendedName>
</protein>
<evidence type="ECO:0000313" key="2">
    <source>
        <dbReference type="EMBL" id="GEO85055.1"/>
    </source>
</evidence>
<reference evidence="2 3" key="1">
    <citation type="submission" date="2019-07" db="EMBL/GenBank/DDBJ databases">
        <title>Whole genome shotgun sequence of Rhizobium naphthalenivorans NBRC 107585.</title>
        <authorList>
            <person name="Hosoyama A."/>
            <person name="Uohara A."/>
            <person name="Ohji S."/>
            <person name="Ichikawa N."/>
        </authorList>
    </citation>
    <scope>NUCLEOTIDE SEQUENCE [LARGE SCALE GENOMIC DNA]</scope>
    <source>
        <strain evidence="2 3">NBRC 107585</strain>
    </source>
</reference>
<evidence type="ECO:0000256" key="1">
    <source>
        <dbReference type="SAM" id="SignalP"/>
    </source>
</evidence>
<gene>
    <name evidence="2" type="ORF">RNA01_19870</name>
</gene>
<evidence type="ECO:0000313" key="3">
    <source>
        <dbReference type="Proteomes" id="UP000321717"/>
    </source>
</evidence>